<feature type="transmembrane region" description="Helical" evidence="7">
    <location>
        <begin position="44"/>
        <end position="64"/>
    </location>
</feature>
<feature type="transmembrane region" description="Helical" evidence="7">
    <location>
        <begin position="361"/>
        <end position="385"/>
    </location>
</feature>
<keyword evidence="10" id="KW-1185">Reference proteome</keyword>
<dbReference type="Proteomes" id="UP000264120">
    <property type="component" value="Chromosome"/>
</dbReference>
<keyword evidence="4 7" id="KW-0812">Transmembrane</keyword>
<feature type="transmembrane region" description="Helical" evidence="7">
    <location>
        <begin position="134"/>
        <end position="157"/>
    </location>
</feature>
<gene>
    <name evidence="9" type="primary">ygcS</name>
    <name evidence="9" type="ORF">CD178_02848</name>
</gene>
<accession>A0A347WFF1</accession>
<dbReference type="Pfam" id="PF00083">
    <property type="entry name" value="Sugar_tr"/>
    <property type="match status" value="1"/>
</dbReference>
<dbReference type="InterPro" id="IPR020846">
    <property type="entry name" value="MFS_dom"/>
</dbReference>
<dbReference type="AlphaFoldDB" id="A0A347WFF1"/>
<dbReference type="PANTHER" id="PTHR23511">
    <property type="entry name" value="SYNAPTIC VESICLE GLYCOPROTEIN 2"/>
    <property type="match status" value="1"/>
</dbReference>
<evidence type="ECO:0000256" key="4">
    <source>
        <dbReference type="ARBA" id="ARBA00022692"/>
    </source>
</evidence>
<evidence type="ECO:0000313" key="9">
    <source>
        <dbReference type="EMBL" id="AXY23594.1"/>
    </source>
</evidence>
<dbReference type="PROSITE" id="PS50850">
    <property type="entry name" value="MFS"/>
    <property type="match status" value="1"/>
</dbReference>
<reference evidence="9 10" key="1">
    <citation type="submission" date="2017-08" db="EMBL/GenBank/DDBJ databases">
        <title>Complete genome sequence of Gluconacetobacter saccharivorans CV1 isolated from Fermented Vinegar.</title>
        <authorList>
            <person name="Kim S.-Y."/>
        </authorList>
    </citation>
    <scope>NUCLEOTIDE SEQUENCE [LARGE SCALE GENOMIC DNA]</scope>
    <source>
        <strain evidence="9 10">CV1</strain>
    </source>
</reference>
<name>A0A347WFF1_9PROT</name>
<feature type="transmembrane region" description="Helical" evidence="7">
    <location>
        <begin position="329"/>
        <end position="349"/>
    </location>
</feature>
<evidence type="ECO:0000256" key="3">
    <source>
        <dbReference type="ARBA" id="ARBA00022448"/>
    </source>
</evidence>
<organism evidence="9 10">
    <name type="scientific">Komagataeibacter saccharivorans</name>
    <dbReference type="NCBI Taxonomy" id="265959"/>
    <lineage>
        <taxon>Bacteria</taxon>
        <taxon>Pseudomonadati</taxon>
        <taxon>Pseudomonadota</taxon>
        <taxon>Alphaproteobacteria</taxon>
        <taxon>Acetobacterales</taxon>
        <taxon>Acetobacteraceae</taxon>
        <taxon>Komagataeibacter</taxon>
    </lineage>
</organism>
<dbReference type="InterPro" id="IPR005828">
    <property type="entry name" value="MFS_sugar_transport-like"/>
</dbReference>
<evidence type="ECO:0000256" key="2">
    <source>
        <dbReference type="ARBA" id="ARBA00010992"/>
    </source>
</evidence>
<dbReference type="GO" id="GO:0022857">
    <property type="term" value="F:transmembrane transporter activity"/>
    <property type="evidence" value="ECO:0007669"/>
    <property type="project" value="InterPro"/>
</dbReference>
<dbReference type="InterPro" id="IPR036259">
    <property type="entry name" value="MFS_trans_sf"/>
</dbReference>
<dbReference type="EMBL" id="CP023036">
    <property type="protein sequence ID" value="AXY23594.1"/>
    <property type="molecule type" value="Genomic_DNA"/>
</dbReference>
<keyword evidence="6 7" id="KW-0472">Membrane</keyword>
<dbReference type="SUPFAM" id="SSF103473">
    <property type="entry name" value="MFS general substrate transporter"/>
    <property type="match status" value="1"/>
</dbReference>
<feature type="transmembrane region" description="Helical" evidence="7">
    <location>
        <begin position="100"/>
        <end position="122"/>
    </location>
</feature>
<dbReference type="Gene3D" id="1.20.1250.20">
    <property type="entry name" value="MFS general substrate transporter like domains"/>
    <property type="match status" value="1"/>
</dbReference>
<feature type="domain" description="Major facilitator superfamily (MFS) profile" evidence="8">
    <location>
        <begin position="10"/>
        <end position="416"/>
    </location>
</feature>
<keyword evidence="5 7" id="KW-1133">Transmembrane helix</keyword>
<feature type="transmembrane region" description="Helical" evidence="7">
    <location>
        <begin position="301"/>
        <end position="323"/>
    </location>
</feature>
<sequence>MPLRRFHFLTLFATSGGQFCDGYVLGTIGAALPGVEHAMRCSDVWIGAIGSASLAGLFLGCLLVGPLTDRLGRRRLLRVNMPLFLILSIVQALTTSPLQLVLARICLGACLAADYVAGAAYLSEFAPRRLRGRFLAFMIIGWSAGYSMANIFGMFFTLHGTNGWRLCLFSSAIPAFVVMILRLFLPESPRWLMACNRPDEAQAVLDGCFPKDRVFVVQAVTKPDENWRAVFSPPWRVRLGVGIGFFVAQVVPYFCIGTFLPALFTALGVRDIYTGGIVFNLFLLIGSSSALWLVDRLTRRTFLIGSFTIAAALLTGVAFASYLPVLMTLVLFGLFALTLSAATSLEMVYLPELFPVNLRGVGVGIATACSRFGSVIGTFVLPVLMRVIGTPLTLGICVLFLVAGAGLCALWAPETQHEVL</sequence>
<dbReference type="PANTHER" id="PTHR23511:SF34">
    <property type="entry name" value="SYNAPTIC VESICLE GLYCOPROTEIN 2"/>
    <property type="match status" value="1"/>
</dbReference>
<evidence type="ECO:0000256" key="6">
    <source>
        <dbReference type="ARBA" id="ARBA00023136"/>
    </source>
</evidence>
<dbReference type="CDD" id="cd17316">
    <property type="entry name" value="MFS_SV2_like"/>
    <property type="match status" value="1"/>
</dbReference>
<proteinExistence type="inferred from homology"/>
<evidence type="ECO:0000256" key="5">
    <source>
        <dbReference type="ARBA" id="ARBA00022989"/>
    </source>
</evidence>
<comment type="similarity">
    <text evidence="2">Belongs to the major facilitator superfamily. Sugar transporter (TC 2.A.1.1) family.</text>
</comment>
<evidence type="ECO:0000256" key="1">
    <source>
        <dbReference type="ARBA" id="ARBA00004141"/>
    </source>
</evidence>
<evidence type="ECO:0000259" key="8">
    <source>
        <dbReference type="PROSITE" id="PS50850"/>
    </source>
</evidence>
<feature type="transmembrane region" description="Helical" evidence="7">
    <location>
        <begin position="237"/>
        <end position="260"/>
    </location>
</feature>
<protein>
    <submittedName>
        <fullName evidence="9">Inner membrane metabolite transport protein YgcS</fullName>
    </submittedName>
</protein>
<evidence type="ECO:0000313" key="10">
    <source>
        <dbReference type="Proteomes" id="UP000264120"/>
    </source>
</evidence>
<keyword evidence="3" id="KW-0813">Transport</keyword>
<evidence type="ECO:0000256" key="7">
    <source>
        <dbReference type="SAM" id="Phobius"/>
    </source>
</evidence>
<feature type="transmembrane region" description="Helical" evidence="7">
    <location>
        <begin position="391"/>
        <end position="412"/>
    </location>
</feature>
<comment type="subcellular location">
    <subcellularLocation>
        <location evidence="1">Membrane</location>
        <topology evidence="1">Multi-pass membrane protein</topology>
    </subcellularLocation>
</comment>
<feature type="transmembrane region" description="Helical" evidence="7">
    <location>
        <begin position="163"/>
        <end position="185"/>
    </location>
</feature>
<feature type="transmembrane region" description="Helical" evidence="7">
    <location>
        <begin position="272"/>
        <end position="294"/>
    </location>
</feature>
<dbReference type="GO" id="GO:0016020">
    <property type="term" value="C:membrane"/>
    <property type="evidence" value="ECO:0007669"/>
    <property type="project" value="UniProtKB-SubCell"/>
</dbReference>
<feature type="transmembrane region" description="Helical" evidence="7">
    <location>
        <begin position="76"/>
        <end position="94"/>
    </location>
</feature>
<dbReference type="KEGG" id="ksc:CD178_02848"/>